<dbReference type="PANTHER" id="PTHR42815:SF2">
    <property type="entry name" value="FAD-BINDING, PUTATIVE (AFU_ORTHOLOGUE AFUA_6G07600)-RELATED"/>
    <property type="match status" value="1"/>
</dbReference>
<dbReference type="InterPro" id="IPR012349">
    <property type="entry name" value="Split_barrel_FMN-bd"/>
</dbReference>
<evidence type="ECO:0000313" key="2">
    <source>
        <dbReference type="Proteomes" id="UP000542674"/>
    </source>
</evidence>
<dbReference type="PANTHER" id="PTHR42815">
    <property type="entry name" value="FAD-BINDING, PUTATIVE (AFU_ORTHOLOGUE AFUA_6G07600)-RELATED"/>
    <property type="match status" value="1"/>
</dbReference>
<sequence length="299" mass="31593">MVDYHRGERAVQDRAGLAEVAGRSGRSIRTAVPDVAAAFLAGQPVLFLGAEDGAGRLWTTMLAGEPGFLGVPDPHTVTVAARPVDVDPLGAALAGVARVGMIAIEPSSRRRMRVNGVSRPDGDGLVVAVEEVVANCPKYIQRRDPVAGGPGTARVVARGTALDGRWRERVTAADTFFVTTAAEDGRADTSHRGGGPGFVRVLSPTVLEWPDYVGNAMFLTLGNLAVRPDAGLLFPDWVEGAALHLSGTAVTDWSPEAAARHPGARRVVRFTVSDVVEVGGHSPYRWSAPEYSRFNPESA</sequence>
<evidence type="ECO:0000313" key="1">
    <source>
        <dbReference type="EMBL" id="MBB4964758.1"/>
    </source>
</evidence>
<dbReference type="Proteomes" id="UP000542674">
    <property type="component" value="Unassembled WGS sequence"/>
</dbReference>
<reference evidence="1 2" key="1">
    <citation type="submission" date="2020-08" db="EMBL/GenBank/DDBJ databases">
        <title>Sequencing the genomes of 1000 actinobacteria strains.</title>
        <authorList>
            <person name="Klenk H.-P."/>
        </authorList>
    </citation>
    <scope>NUCLEOTIDE SEQUENCE [LARGE SCALE GENOMIC DNA]</scope>
    <source>
        <strain evidence="1 2">DSM 45084</strain>
    </source>
</reference>
<evidence type="ECO:0008006" key="3">
    <source>
        <dbReference type="Google" id="ProtNLM"/>
    </source>
</evidence>
<keyword evidence="2" id="KW-1185">Reference proteome</keyword>
<organism evidence="1 2">
    <name type="scientific">Saccharothrix violaceirubra</name>
    <dbReference type="NCBI Taxonomy" id="413306"/>
    <lineage>
        <taxon>Bacteria</taxon>
        <taxon>Bacillati</taxon>
        <taxon>Actinomycetota</taxon>
        <taxon>Actinomycetes</taxon>
        <taxon>Pseudonocardiales</taxon>
        <taxon>Pseudonocardiaceae</taxon>
        <taxon>Saccharothrix</taxon>
    </lineage>
</organism>
<gene>
    <name evidence="1" type="ORF">F4559_002117</name>
</gene>
<dbReference type="AlphaFoldDB" id="A0A7W7WVQ1"/>
<comment type="caution">
    <text evidence="1">The sequence shown here is derived from an EMBL/GenBank/DDBJ whole genome shotgun (WGS) entry which is preliminary data.</text>
</comment>
<protein>
    <recommendedName>
        <fullName evidence="3">Pyridoxamine 5'-phosphate oxidase putative domain-containing protein</fullName>
    </recommendedName>
</protein>
<dbReference type="Gene3D" id="2.30.110.10">
    <property type="entry name" value="Electron Transport, Fmn-binding Protein, Chain A"/>
    <property type="match status" value="1"/>
</dbReference>
<dbReference type="RefSeq" id="WP_184667990.1">
    <property type="nucleotide sequence ID" value="NZ_BAABAI010000015.1"/>
</dbReference>
<proteinExistence type="predicted"/>
<name>A0A7W7WVQ1_9PSEU</name>
<accession>A0A7W7WVQ1</accession>
<dbReference type="SUPFAM" id="SSF50475">
    <property type="entry name" value="FMN-binding split barrel"/>
    <property type="match status" value="1"/>
</dbReference>
<dbReference type="EMBL" id="JACHJS010000001">
    <property type="protein sequence ID" value="MBB4964758.1"/>
    <property type="molecule type" value="Genomic_DNA"/>
</dbReference>